<evidence type="ECO:0000256" key="2">
    <source>
        <dbReference type="ARBA" id="ARBA00023043"/>
    </source>
</evidence>
<dbReference type="Pfam" id="PF00023">
    <property type="entry name" value="Ank"/>
    <property type="match status" value="1"/>
</dbReference>
<dbReference type="AlphaFoldDB" id="A0A872ZR22"/>
<name>A0A872ZR22_9SALA</name>
<dbReference type="SUPFAM" id="SSF48403">
    <property type="entry name" value="Ankyrin repeat"/>
    <property type="match status" value="1"/>
</dbReference>
<dbReference type="EMBL" id="MT683287">
    <property type="protein sequence ID" value="QOY46860.1"/>
    <property type="molecule type" value="mRNA"/>
</dbReference>
<dbReference type="Gene3D" id="1.25.40.20">
    <property type="entry name" value="Ankyrin repeat-containing domain"/>
    <property type="match status" value="1"/>
</dbReference>
<dbReference type="PROSITE" id="PS50297">
    <property type="entry name" value="ANK_REP_REGION"/>
    <property type="match status" value="1"/>
</dbReference>
<dbReference type="GO" id="GO:0005634">
    <property type="term" value="C:nucleus"/>
    <property type="evidence" value="ECO:0007669"/>
    <property type="project" value="TreeGrafter"/>
</dbReference>
<dbReference type="GO" id="GO:0004861">
    <property type="term" value="F:cyclin-dependent protein serine/threonine kinase inhibitor activity"/>
    <property type="evidence" value="ECO:0007669"/>
    <property type="project" value="TreeGrafter"/>
</dbReference>
<dbReference type="PANTHER" id="PTHR24201">
    <property type="entry name" value="ANK_REP_REGION DOMAIN-CONTAINING PROTEIN"/>
    <property type="match status" value="1"/>
</dbReference>
<sequence>MADPLGNELSTAAACGDPQRVRSLLQIHADVNGRNRFNRTALQVMKLGNPEIAQILLDNGADPNLKDPTGFAVLHDAAREGFLDTIRTLVVFRAEVNIEDEEGNLPLHLAATEGHLGVVKFLLGNTDCRVSHRNKHGRTAYDLAKVHKREEIVKWMDENPDIEHGAKHG</sequence>
<dbReference type="Pfam" id="PF12796">
    <property type="entry name" value="Ank_2"/>
    <property type="match status" value="1"/>
</dbReference>
<accession>A0A872ZR22</accession>
<keyword evidence="1" id="KW-0677">Repeat</keyword>
<protein>
    <submittedName>
        <fullName evidence="4">Cyclin-dependent kinase inhibitor 2C</fullName>
    </submittedName>
</protein>
<dbReference type="GO" id="GO:0005737">
    <property type="term" value="C:cytoplasm"/>
    <property type="evidence" value="ECO:0007669"/>
    <property type="project" value="TreeGrafter"/>
</dbReference>
<feature type="repeat" description="ANK" evidence="3">
    <location>
        <begin position="102"/>
        <end position="123"/>
    </location>
</feature>
<dbReference type="SMART" id="SM00248">
    <property type="entry name" value="ANK"/>
    <property type="match status" value="4"/>
</dbReference>
<dbReference type="GO" id="GO:2000045">
    <property type="term" value="P:regulation of G1/S transition of mitotic cell cycle"/>
    <property type="evidence" value="ECO:0007669"/>
    <property type="project" value="TreeGrafter"/>
</dbReference>
<gene>
    <name evidence="4" type="primary">CDKN2C</name>
</gene>
<organism evidence="4">
    <name type="scientific">Ambystoma velasci</name>
    <name type="common">Mexican tiger salamander</name>
    <dbReference type="NCBI Taxonomy" id="43109"/>
    <lineage>
        <taxon>Eukaryota</taxon>
        <taxon>Metazoa</taxon>
        <taxon>Chordata</taxon>
        <taxon>Craniata</taxon>
        <taxon>Vertebrata</taxon>
        <taxon>Euteleostomi</taxon>
        <taxon>Amphibia</taxon>
        <taxon>Batrachia</taxon>
        <taxon>Caudata</taxon>
        <taxon>Salamandroidea</taxon>
        <taxon>Ambystomatidae</taxon>
        <taxon>Ambystoma</taxon>
    </lineage>
</organism>
<dbReference type="InterPro" id="IPR002110">
    <property type="entry name" value="Ankyrin_rpt"/>
</dbReference>
<reference evidence="4" key="1">
    <citation type="journal article" date="2020" name="Mech. Dev.">
        <title>Conservation analysis of core cell cycle regulators and their transcriptional behavior during limb regeneration in Ambystoma mexicanum.</title>
        <authorList>
            <person name="Espinal-Centeno A."/>
            <person name="Dipp-Alvarez M."/>
            <person name="Saldana C."/>
            <person name="Bako L."/>
            <person name="Cruz-Ramirez A."/>
        </authorList>
    </citation>
    <scope>NUCLEOTIDE SEQUENCE</scope>
</reference>
<dbReference type="GO" id="GO:0008285">
    <property type="term" value="P:negative regulation of cell population proliferation"/>
    <property type="evidence" value="ECO:0007669"/>
    <property type="project" value="TreeGrafter"/>
</dbReference>
<dbReference type="InterPro" id="IPR050776">
    <property type="entry name" value="Ank_Repeat/CDKN_Inhibitor"/>
</dbReference>
<proteinExistence type="evidence at transcript level"/>
<dbReference type="PROSITE" id="PS50088">
    <property type="entry name" value="ANK_REPEAT"/>
    <property type="match status" value="2"/>
</dbReference>
<dbReference type="InterPro" id="IPR036770">
    <property type="entry name" value="Ankyrin_rpt-contain_sf"/>
</dbReference>
<dbReference type="GO" id="GO:0019901">
    <property type="term" value="F:protein kinase binding"/>
    <property type="evidence" value="ECO:0007669"/>
    <property type="project" value="TreeGrafter"/>
</dbReference>
<evidence type="ECO:0000256" key="1">
    <source>
        <dbReference type="ARBA" id="ARBA00022737"/>
    </source>
</evidence>
<evidence type="ECO:0000313" key="4">
    <source>
        <dbReference type="EMBL" id="QOY46860.1"/>
    </source>
</evidence>
<keyword evidence="2 3" id="KW-0040">ANK repeat</keyword>
<evidence type="ECO:0000256" key="3">
    <source>
        <dbReference type="PROSITE-ProRule" id="PRU00023"/>
    </source>
</evidence>
<feature type="repeat" description="ANK" evidence="3">
    <location>
        <begin position="69"/>
        <end position="101"/>
    </location>
</feature>
<dbReference type="PANTHER" id="PTHR24201:SF9">
    <property type="entry name" value="CYCLIN-DEPENDENT KINASE 4 INHIBITOR C"/>
    <property type="match status" value="1"/>
</dbReference>